<proteinExistence type="predicted"/>
<evidence type="ECO:0000313" key="2">
    <source>
        <dbReference type="WBParaSite" id="Pan_g2862.t1"/>
    </source>
</evidence>
<protein>
    <submittedName>
        <fullName evidence="2">Methyltransferase</fullName>
    </submittedName>
</protein>
<reference evidence="1" key="1">
    <citation type="journal article" date="2013" name="Genetics">
        <title>The draft genome and transcriptome of Panagrellus redivivus are shaped by the harsh demands of a free-living lifestyle.</title>
        <authorList>
            <person name="Srinivasan J."/>
            <person name="Dillman A.R."/>
            <person name="Macchietto M.G."/>
            <person name="Heikkinen L."/>
            <person name="Lakso M."/>
            <person name="Fracchia K.M."/>
            <person name="Antoshechkin I."/>
            <person name="Mortazavi A."/>
            <person name="Wong G."/>
            <person name="Sternberg P.W."/>
        </authorList>
    </citation>
    <scope>NUCLEOTIDE SEQUENCE [LARGE SCALE GENOMIC DNA]</scope>
    <source>
        <strain evidence="1">MT8872</strain>
    </source>
</reference>
<dbReference type="Proteomes" id="UP000492821">
    <property type="component" value="Unassembled WGS sequence"/>
</dbReference>
<keyword evidence="1" id="KW-1185">Reference proteome</keyword>
<dbReference type="WBParaSite" id="Pan_g2862.t1">
    <property type="protein sequence ID" value="Pan_g2862.t1"/>
    <property type="gene ID" value="Pan_g2862"/>
</dbReference>
<accession>A0A7E4VTI6</accession>
<name>A0A7E4VTI6_PANRE</name>
<organism evidence="1 2">
    <name type="scientific">Panagrellus redivivus</name>
    <name type="common">Microworm</name>
    <dbReference type="NCBI Taxonomy" id="6233"/>
    <lineage>
        <taxon>Eukaryota</taxon>
        <taxon>Metazoa</taxon>
        <taxon>Ecdysozoa</taxon>
        <taxon>Nematoda</taxon>
        <taxon>Chromadorea</taxon>
        <taxon>Rhabditida</taxon>
        <taxon>Tylenchina</taxon>
        <taxon>Panagrolaimomorpha</taxon>
        <taxon>Panagrolaimoidea</taxon>
        <taxon>Panagrolaimidae</taxon>
        <taxon>Panagrellus</taxon>
    </lineage>
</organism>
<evidence type="ECO:0000313" key="1">
    <source>
        <dbReference type="Proteomes" id="UP000492821"/>
    </source>
</evidence>
<dbReference type="AlphaFoldDB" id="A0A7E4VTI6"/>
<sequence>MICNAPVFKALKSFDVKEPTFPSVSTWIETFVEAECTSLERFEVTDAILSSFEIDKKIFLKFFKAQRDNFIFIFSLAFETDWYDFTKLLENLLGEHFECGEIDDSKQKKAVHVHFKTGMRWEYTLRNDLTSLHIP</sequence>
<reference evidence="2" key="2">
    <citation type="submission" date="2020-10" db="UniProtKB">
        <authorList>
            <consortium name="WormBaseParasite"/>
        </authorList>
    </citation>
    <scope>IDENTIFICATION</scope>
</reference>